<dbReference type="EMBL" id="BLSC01000218">
    <property type="protein sequence ID" value="GFP37913.1"/>
    <property type="molecule type" value="Genomic_DNA"/>
</dbReference>
<dbReference type="Proteomes" id="UP000561271">
    <property type="component" value="Unassembled WGS sequence"/>
</dbReference>
<accession>A0A6V8Q0A7</accession>
<comment type="caution">
    <text evidence="1">The sequence shown here is derived from an EMBL/GenBank/DDBJ whole genome shotgun (WGS) entry which is preliminary data.</text>
</comment>
<name>A0A6V8Q0A7_9ACTN</name>
<sequence length="92" mass="10487">MCVWQDKKYKGINMKLQSSRGRTLHGDVVILNTSEIADYADYGGMLYELKKVGVRDGEAYQIDNCGDLLMYRDAYGRCKHILEKFGVKALCD</sequence>
<protein>
    <submittedName>
        <fullName evidence="1">Uncharacterized protein</fullName>
    </submittedName>
</protein>
<proteinExistence type="predicted"/>
<reference evidence="1 2" key="1">
    <citation type="journal article" date="2020" name="Front. Microbiol.">
        <title>Single-cell genomics of novel Actinobacteria with the Wood-Ljungdahl pathway discovered in a serpentinizing system.</title>
        <authorList>
            <person name="Merino N."/>
            <person name="Kawai M."/>
            <person name="Boyd E.S."/>
            <person name="Colman D.R."/>
            <person name="McGlynn S.E."/>
            <person name="Nealson K.H."/>
            <person name="Kurokawa K."/>
            <person name="Hongoh Y."/>
        </authorList>
    </citation>
    <scope>NUCLEOTIDE SEQUENCE [LARGE SCALE GENOMIC DNA]</scope>
    <source>
        <strain evidence="1 2">S44</strain>
    </source>
</reference>
<dbReference type="AlphaFoldDB" id="A0A6V8Q0A7"/>
<gene>
    <name evidence="1" type="ORF">HKBW3S44_01593</name>
</gene>
<evidence type="ECO:0000313" key="2">
    <source>
        <dbReference type="Proteomes" id="UP000561271"/>
    </source>
</evidence>
<organism evidence="1 2">
    <name type="scientific">Candidatus Hakubella thermalkaliphila</name>
    <dbReference type="NCBI Taxonomy" id="2754717"/>
    <lineage>
        <taxon>Bacteria</taxon>
        <taxon>Bacillati</taxon>
        <taxon>Actinomycetota</taxon>
        <taxon>Actinomycetota incertae sedis</taxon>
        <taxon>Candidatus Hakubellales</taxon>
        <taxon>Candidatus Hakubellaceae</taxon>
        <taxon>Candidatus Hakubella</taxon>
    </lineage>
</organism>
<evidence type="ECO:0000313" key="1">
    <source>
        <dbReference type="EMBL" id="GFP37913.1"/>
    </source>
</evidence>